<evidence type="ECO:0000256" key="2">
    <source>
        <dbReference type="SAM" id="Phobius"/>
    </source>
</evidence>
<sequence>MNKRKGFRLFTVLALCMVLVSSFSMTAFAKADDTDQNLPVTDATMPDETPDTTEPTPPVELPEGEPIDDEGNAYTRDLLYDKATNKQFITVQTKSGNTFYIVIDYDAPVNDEEEQYQTYFLNMVDEADLLALMDEEAVAELTTCVCEDKCVVGDIDVECPVCKTTMSECTGTVPEPPADEPDTEPSEPEEPEKKSNVGMIIGVIAVVGIGGAAYYYFKFIRGKKQKDEDLDFFDDEGYEEEPYVNEDAEPDIAADDEDEITEAENEED</sequence>
<feature type="signal peptide" evidence="3">
    <location>
        <begin position="1"/>
        <end position="29"/>
    </location>
</feature>
<name>R6U956_9BACT</name>
<dbReference type="InterPro" id="IPR025376">
    <property type="entry name" value="CD1107-like_dom"/>
</dbReference>
<feature type="compositionally biased region" description="Acidic residues" evidence="1">
    <location>
        <begin position="177"/>
        <end position="190"/>
    </location>
</feature>
<feature type="domain" description="Mobile element protein CD1107-like" evidence="4">
    <location>
        <begin position="66"/>
        <end position="225"/>
    </location>
</feature>
<proteinExistence type="predicted"/>
<feature type="transmembrane region" description="Helical" evidence="2">
    <location>
        <begin position="197"/>
        <end position="217"/>
    </location>
</feature>
<keyword evidence="2" id="KW-0812">Transmembrane</keyword>
<gene>
    <name evidence="5" type="ORF">BN580_02178</name>
</gene>
<comment type="caution">
    <text evidence="5">The sequence shown here is derived from an EMBL/GenBank/DDBJ whole genome shotgun (WGS) entry which is preliminary data.</text>
</comment>
<keyword evidence="2" id="KW-1133">Transmembrane helix</keyword>
<evidence type="ECO:0000256" key="1">
    <source>
        <dbReference type="SAM" id="MobiDB-lite"/>
    </source>
</evidence>
<evidence type="ECO:0000313" key="6">
    <source>
        <dbReference type="Proteomes" id="UP000017938"/>
    </source>
</evidence>
<dbReference type="Pfam" id="PF14283">
    <property type="entry name" value="CD1107-like"/>
    <property type="match status" value="1"/>
</dbReference>
<dbReference type="STRING" id="1263015.BN580_02178"/>
<feature type="region of interest" description="Disordered" evidence="1">
    <location>
        <begin position="36"/>
        <end position="71"/>
    </location>
</feature>
<accession>R6U956</accession>
<dbReference type="Proteomes" id="UP000017938">
    <property type="component" value="Unassembled WGS sequence"/>
</dbReference>
<feature type="region of interest" description="Disordered" evidence="1">
    <location>
        <begin position="234"/>
        <end position="268"/>
    </location>
</feature>
<feature type="chain" id="PRO_5038769479" description="Mobile element protein CD1107-like domain-containing protein" evidence="3">
    <location>
        <begin position="30"/>
        <end position="268"/>
    </location>
</feature>
<keyword evidence="3" id="KW-0732">Signal</keyword>
<evidence type="ECO:0000259" key="4">
    <source>
        <dbReference type="Pfam" id="PF14283"/>
    </source>
</evidence>
<evidence type="ECO:0000256" key="3">
    <source>
        <dbReference type="SAM" id="SignalP"/>
    </source>
</evidence>
<protein>
    <recommendedName>
        <fullName evidence="4">Mobile element protein CD1107-like domain-containing protein</fullName>
    </recommendedName>
</protein>
<feature type="region of interest" description="Disordered" evidence="1">
    <location>
        <begin position="168"/>
        <end position="194"/>
    </location>
</feature>
<reference evidence="5" key="1">
    <citation type="submission" date="2012-11" db="EMBL/GenBank/DDBJ databases">
        <title>Dependencies among metagenomic species, viruses, plasmids and units of genetic variation.</title>
        <authorList>
            <person name="Nielsen H.B."/>
            <person name="Almeida M."/>
            <person name="Juncker A.S."/>
            <person name="Rasmussen S."/>
            <person name="Li J."/>
            <person name="Sunagawa S."/>
            <person name="Plichta D."/>
            <person name="Gautier L."/>
            <person name="Le Chatelier E."/>
            <person name="Peletier E."/>
            <person name="Bonde I."/>
            <person name="Nielsen T."/>
            <person name="Manichanh C."/>
            <person name="Arumugam M."/>
            <person name="Batto J."/>
            <person name="Santos M.B.Q.D."/>
            <person name="Blom N."/>
            <person name="Borruel N."/>
            <person name="Burgdorf K.S."/>
            <person name="Boumezbeur F."/>
            <person name="Casellas F."/>
            <person name="Dore J."/>
            <person name="Guarner F."/>
            <person name="Hansen T."/>
            <person name="Hildebrand F."/>
            <person name="Kaas R.S."/>
            <person name="Kennedy S."/>
            <person name="Kristiansen K."/>
            <person name="Kultima J.R."/>
            <person name="Leonard P."/>
            <person name="Levenez F."/>
            <person name="Lund O."/>
            <person name="Moumen B."/>
            <person name="Le Paslier D."/>
            <person name="Pons N."/>
            <person name="Pedersen O."/>
            <person name="Prifti E."/>
            <person name="Qin J."/>
            <person name="Raes J."/>
            <person name="Tap J."/>
            <person name="Tims S."/>
            <person name="Ussery D.W."/>
            <person name="Yamada T."/>
            <person name="MetaHit consortium"/>
            <person name="Renault P."/>
            <person name="Sicheritz-Ponten T."/>
            <person name="Bork P."/>
            <person name="Wang J."/>
            <person name="Brunak S."/>
            <person name="Ehrlich S.D."/>
        </authorList>
    </citation>
    <scope>NUCLEOTIDE SEQUENCE [LARGE SCALE GENOMIC DNA]</scope>
</reference>
<organism evidence="5 6">
    <name type="scientific">Candidatus Colimorpha enterica</name>
    <dbReference type="NCBI Taxonomy" id="3083063"/>
    <lineage>
        <taxon>Bacteria</taxon>
        <taxon>Pseudomonadati</taxon>
        <taxon>Bacteroidota</taxon>
        <taxon>Bacteroidia</taxon>
        <taxon>Bacteroidales</taxon>
        <taxon>Candidatus Colimorpha</taxon>
    </lineage>
</organism>
<feature type="compositionally biased region" description="Acidic residues" evidence="1">
    <location>
        <begin position="62"/>
        <end position="71"/>
    </location>
</feature>
<dbReference type="AlphaFoldDB" id="R6U956"/>
<keyword evidence="2" id="KW-0472">Membrane</keyword>
<dbReference type="EMBL" id="CBFW010000384">
    <property type="protein sequence ID" value="CDC76616.1"/>
    <property type="molecule type" value="Genomic_DNA"/>
</dbReference>
<evidence type="ECO:0000313" key="5">
    <source>
        <dbReference type="EMBL" id="CDC76616.1"/>
    </source>
</evidence>